<gene>
    <name evidence="2" type="ORF">TAO_1138</name>
</gene>
<dbReference type="KEGG" id="ntt:TAO_1138"/>
<accession>A0A1Q2SMY8</accession>
<dbReference type="Proteomes" id="UP000243679">
    <property type="component" value="Chromosome"/>
</dbReference>
<dbReference type="PANTHER" id="PTHR35273">
    <property type="entry name" value="ALPHA-1,4 POLYGALACTOSAMINIDASE, PUTATIVE (AFU_ORTHOLOGUE AFUA_3G07890)-RELATED"/>
    <property type="match status" value="1"/>
</dbReference>
<dbReference type="Pfam" id="PF03537">
    <property type="entry name" value="Glyco_hydro_114"/>
    <property type="match status" value="1"/>
</dbReference>
<dbReference type="PANTHER" id="PTHR35273:SF2">
    <property type="entry name" value="ALPHA-GALACTOSIDASE"/>
    <property type="match status" value="1"/>
</dbReference>
<dbReference type="InterPro" id="IPR017853">
    <property type="entry name" value="GH"/>
</dbReference>
<organism evidence="2 3">
    <name type="scientific">Candidatus Nitrosoglobus terrae</name>
    <dbReference type="NCBI Taxonomy" id="1630141"/>
    <lineage>
        <taxon>Bacteria</taxon>
        <taxon>Pseudomonadati</taxon>
        <taxon>Pseudomonadota</taxon>
        <taxon>Gammaproteobacteria</taxon>
        <taxon>Chromatiales</taxon>
        <taxon>Chromatiaceae</taxon>
        <taxon>Candidatus Nitrosoglobus</taxon>
    </lineage>
</organism>
<dbReference type="SUPFAM" id="SSF51445">
    <property type="entry name" value="(Trans)glycosidases"/>
    <property type="match status" value="1"/>
</dbReference>
<dbReference type="EMBL" id="AP014836">
    <property type="protein sequence ID" value="BAW80508.1"/>
    <property type="molecule type" value="Genomic_DNA"/>
</dbReference>
<sequence>MKNDLDQISDLVDHYDFATNEQCFQYNECNMLLPFIQSGKPVLEIEYSIPTSKFCPQANSMNFDALAKKLELDAWREACR</sequence>
<name>A0A1Q2SMY8_9GAMM</name>
<evidence type="ECO:0000313" key="3">
    <source>
        <dbReference type="Proteomes" id="UP000243679"/>
    </source>
</evidence>
<reference evidence="2 3" key="1">
    <citation type="journal article" date="2017" name="ISME J.">
        <title>An acid-tolerant ammonia-oxidizing ?-proteobacterium from soil.</title>
        <authorList>
            <person name="Hayatsu M."/>
            <person name="Tago K."/>
            <person name="Uchiyama I."/>
            <person name="Toyoda A."/>
            <person name="Wang Y."/>
            <person name="Shimomura Y."/>
            <person name="Okubo T."/>
            <person name="Kurisu F."/>
            <person name="Hirono Y."/>
            <person name="Nonaka K."/>
            <person name="Akiyama H."/>
            <person name="Itoh T."/>
            <person name="Takami H."/>
        </authorList>
    </citation>
    <scope>NUCLEOTIDE SEQUENCE [LARGE SCALE GENOMIC DNA]</scope>
    <source>
        <strain evidence="2 3">TAO100</strain>
    </source>
</reference>
<feature type="domain" description="Glycoside-hydrolase family GH114 TIM-barrel" evidence="1">
    <location>
        <begin position="2"/>
        <end position="75"/>
    </location>
</feature>
<keyword evidence="3" id="KW-1185">Reference proteome</keyword>
<dbReference type="InterPro" id="IPR004352">
    <property type="entry name" value="GH114_TIM-barrel"/>
</dbReference>
<proteinExistence type="predicted"/>
<dbReference type="AlphaFoldDB" id="A0A1Q2SMY8"/>
<protein>
    <recommendedName>
        <fullName evidence="1">Glycoside-hydrolase family GH114 TIM-barrel domain-containing protein</fullName>
    </recommendedName>
</protein>
<evidence type="ECO:0000313" key="2">
    <source>
        <dbReference type="EMBL" id="BAW80508.1"/>
    </source>
</evidence>
<evidence type="ECO:0000259" key="1">
    <source>
        <dbReference type="Pfam" id="PF03537"/>
    </source>
</evidence>